<name>A0A1Y4L4E5_9FIRM</name>
<dbReference type="PIRSF" id="PIRSF006603">
    <property type="entry name" value="DinF"/>
    <property type="match status" value="1"/>
</dbReference>
<keyword evidence="4 7" id="KW-0812">Transmembrane</keyword>
<feature type="transmembrane region" description="Helical" evidence="7">
    <location>
        <begin position="97"/>
        <end position="114"/>
    </location>
</feature>
<organism evidence="8 9">
    <name type="scientific">Butyricicoccus pullicaecorum</name>
    <dbReference type="NCBI Taxonomy" id="501571"/>
    <lineage>
        <taxon>Bacteria</taxon>
        <taxon>Bacillati</taxon>
        <taxon>Bacillota</taxon>
        <taxon>Clostridia</taxon>
        <taxon>Eubacteriales</taxon>
        <taxon>Butyricicoccaceae</taxon>
        <taxon>Butyricicoccus</taxon>
    </lineage>
</organism>
<feature type="transmembrane region" description="Helical" evidence="7">
    <location>
        <begin position="134"/>
        <end position="151"/>
    </location>
</feature>
<proteinExistence type="predicted"/>
<keyword evidence="5 7" id="KW-1133">Transmembrane helix</keyword>
<comment type="subcellular location">
    <subcellularLocation>
        <location evidence="1">Cell membrane</location>
        <topology evidence="1">Multi-pass membrane protein</topology>
    </subcellularLocation>
</comment>
<dbReference type="InterPro" id="IPR048279">
    <property type="entry name" value="MdtK-like"/>
</dbReference>
<keyword evidence="2" id="KW-0813">Transport</keyword>
<keyword evidence="3" id="KW-1003">Cell membrane</keyword>
<accession>A0A1Y4L4E5</accession>
<feature type="transmembrane region" description="Helical" evidence="7">
    <location>
        <begin position="12"/>
        <end position="36"/>
    </location>
</feature>
<feature type="transmembrane region" description="Helical" evidence="7">
    <location>
        <begin position="425"/>
        <end position="447"/>
    </location>
</feature>
<feature type="transmembrane region" description="Helical" evidence="7">
    <location>
        <begin position="56"/>
        <end position="77"/>
    </location>
</feature>
<dbReference type="Pfam" id="PF01554">
    <property type="entry name" value="MatE"/>
    <property type="match status" value="2"/>
</dbReference>
<reference evidence="9" key="1">
    <citation type="submission" date="2017-04" db="EMBL/GenBank/DDBJ databases">
        <title>Function of individual gut microbiota members based on whole genome sequencing of pure cultures obtained from chicken caecum.</title>
        <authorList>
            <person name="Medvecky M."/>
            <person name="Cejkova D."/>
            <person name="Polansky O."/>
            <person name="Karasova D."/>
            <person name="Kubasova T."/>
            <person name="Cizek A."/>
            <person name="Rychlik I."/>
        </authorList>
    </citation>
    <scope>NUCLEOTIDE SEQUENCE [LARGE SCALE GENOMIC DNA]</scope>
    <source>
        <strain evidence="9">An180</strain>
    </source>
</reference>
<dbReference type="GO" id="GO:0015297">
    <property type="term" value="F:antiporter activity"/>
    <property type="evidence" value="ECO:0007669"/>
    <property type="project" value="InterPro"/>
</dbReference>
<dbReference type="PANTHER" id="PTHR43549">
    <property type="entry name" value="MULTIDRUG RESISTANCE PROTEIN YPNP-RELATED"/>
    <property type="match status" value="1"/>
</dbReference>
<evidence type="ECO:0000256" key="2">
    <source>
        <dbReference type="ARBA" id="ARBA00022448"/>
    </source>
</evidence>
<gene>
    <name evidence="8" type="ORF">B5F17_12430</name>
</gene>
<keyword evidence="6 7" id="KW-0472">Membrane</keyword>
<protein>
    <submittedName>
        <fullName evidence="8">MATE family efflux transporter</fullName>
    </submittedName>
</protein>
<evidence type="ECO:0000256" key="4">
    <source>
        <dbReference type="ARBA" id="ARBA00022692"/>
    </source>
</evidence>
<sequence length="459" mass="49122">MQSQQKMGTMRMGPLIFSMALPAMISMLINALYNIVDSIFVARYSASALTAVSLVFPLQQLVIAIAVGTGVGVNSLIARCLGAKDQEKADNAAEHGVVLSIVGGIVFILLGFLGSRPFLSGFTENAAVLEQAVSYSHIAVGLSIFVMVSIMCEKIQQSTGNMIIPMCQGLTGAIVNIILDPLLIFGIGPFPEMGIRGAALATIIGQVVGMLIGLWGVFVHQKVLALRMRGWKPNLRMIGAIYQVGLPGIIMQSLSSVLTAGMNAILIQFSETAVTILGVYFKLQTFIFMPVFGLNQGALPVMGYNFGARDRHRLLNAYRITLISALVILGVGTVIFQIFPAQMIMLFTPANDPAATADMLETGIPALRIISLSFLGAGFGIINSTVFQAIGHGLASLVVSFCRQLCIILPVAALLGYFFGLGATWYAFPFAEYIAVVISYAVLARIYQKEIKNLAPKAQ</sequence>
<comment type="caution">
    <text evidence="8">The sequence shown here is derived from an EMBL/GenBank/DDBJ whole genome shotgun (WGS) entry which is preliminary data.</text>
</comment>
<feature type="transmembrane region" description="Helical" evidence="7">
    <location>
        <begin position="199"/>
        <end position="219"/>
    </location>
</feature>
<feature type="transmembrane region" description="Helical" evidence="7">
    <location>
        <begin position="163"/>
        <end position="187"/>
    </location>
</feature>
<feature type="transmembrane region" description="Helical" evidence="7">
    <location>
        <begin position="394"/>
        <end position="419"/>
    </location>
</feature>
<dbReference type="RefSeq" id="WP_087374268.1">
    <property type="nucleotide sequence ID" value="NZ_NFKK01000019.1"/>
</dbReference>
<dbReference type="AlphaFoldDB" id="A0A1Y4L4E5"/>
<feature type="transmembrane region" description="Helical" evidence="7">
    <location>
        <begin position="364"/>
        <end position="382"/>
    </location>
</feature>
<dbReference type="GO" id="GO:0005886">
    <property type="term" value="C:plasma membrane"/>
    <property type="evidence" value="ECO:0007669"/>
    <property type="project" value="UniProtKB-SubCell"/>
</dbReference>
<evidence type="ECO:0000256" key="5">
    <source>
        <dbReference type="ARBA" id="ARBA00022989"/>
    </source>
</evidence>
<evidence type="ECO:0000256" key="1">
    <source>
        <dbReference type="ARBA" id="ARBA00004651"/>
    </source>
</evidence>
<evidence type="ECO:0000256" key="6">
    <source>
        <dbReference type="ARBA" id="ARBA00023136"/>
    </source>
</evidence>
<feature type="transmembrane region" description="Helical" evidence="7">
    <location>
        <begin position="320"/>
        <end position="344"/>
    </location>
</feature>
<evidence type="ECO:0000256" key="3">
    <source>
        <dbReference type="ARBA" id="ARBA00022475"/>
    </source>
</evidence>
<dbReference type="Proteomes" id="UP000195897">
    <property type="component" value="Unassembled WGS sequence"/>
</dbReference>
<evidence type="ECO:0000313" key="9">
    <source>
        <dbReference type="Proteomes" id="UP000195897"/>
    </source>
</evidence>
<feature type="transmembrane region" description="Helical" evidence="7">
    <location>
        <begin position="240"/>
        <end position="267"/>
    </location>
</feature>
<evidence type="ECO:0000256" key="7">
    <source>
        <dbReference type="SAM" id="Phobius"/>
    </source>
</evidence>
<dbReference type="GO" id="GO:0042910">
    <property type="term" value="F:xenobiotic transmembrane transporter activity"/>
    <property type="evidence" value="ECO:0007669"/>
    <property type="project" value="InterPro"/>
</dbReference>
<dbReference type="EMBL" id="NFKK01000019">
    <property type="protein sequence ID" value="OUP51647.1"/>
    <property type="molecule type" value="Genomic_DNA"/>
</dbReference>
<dbReference type="NCBIfam" id="TIGR00797">
    <property type="entry name" value="matE"/>
    <property type="match status" value="1"/>
</dbReference>
<dbReference type="InterPro" id="IPR052031">
    <property type="entry name" value="Membrane_Transporter-Flippase"/>
</dbReference>
<dbReference type="CDD" id="cd13144">
    <property type="entry name" value="MATE_like_4"/>
    <property type="match status" value="1"/>
</dbReference>
<dbReference type="InterPro" id="IPR002528">
    <property type="entry name" value="MATE_fam"/>
</dbReference>
<dbReference type="PANTHER" id="PTHR43549:SF2">
    <property type="entry name" value="MULTIDRUG RESISTANCE PROTEIN NORM-RELATED"/>
    <property type="match status" value="1"/>
</dbReference>
<evidence type="ECO:0000313" key="8">
    <source>
        <dbReference type="EMBL" id="OUP51647.1"/>
    </source>
</evidence>